<accession>A0A2T6BMZ4</accession>
<name>A0A2T6BMZ4_9RHOB</name>
<dbReference type="OrthoDB" id="7690651at2"/>
<dbReference type="Proteomes" id="UP000243978">
    <property type="component" value="Unassembled WGS sequence"/>
</dbReference>
<reference evidence="1 2" key="1">
    <citation type="submission" date="2018-04" db="EMBL/GenBank/DDBJ databases">
        <title>Genomic Encyclopedia of Archaeal and Bacterial Type Strains, Phase II (KMG-II): from individual species to whole genera.</title>
        <authorList>
            <person name="Goeker M."/>
        </authorList>
    </citation>
    <scope>NUCLEOTIDE SEQUENCE [LARGE SCALE GENOMIC DNA]</scope>
    <source>
        <strain evidence="1 2">DSM 100977</strain>
    </source>
</reference>
<evidence type="ECO:0000313" key="1">
    <source>
        <dbReference type="EMBL" id="PTX57460.1"/>
    </source>
</evidence>
<dbReference type="AlphaFoldDB" id="A0A2T6BMZ4"/>
<dbReference type="EMBL" id="QBKS01000001">
    <property type="protein sequence ID" value="PTX57460.1"/>
    <property type="molecule type" value="Genomic_DNA"/>
</dbReference>
<dbReference type="PROSITE" id="PS51257">
    <property type="entry name" value="PROKAR_LIPOPROTEIN"/>
    <property type="match status" value="1"/>
</dbReference>
<sequence length="50" mass="5166">MRATLTLITAALLAACGVDGEPETPTRERATPEPGISITGRAEVGVAKSW</sequence>
<keyword evidence="2" id="KW-1185">Reference proteome</keyword>
<dbReference type="RefSeq" id="WP_107845556.1">
    <property type="nucleotide sequence ID" value="NZ_QBKS01000001.1"/>
</dbReference>
<organism evidence="1 2">
    <name type="scientific">Litoreibacter ponti</name>
    <dbReference type="NCBI Taxonomy" id="1510457"/>
    <lineage>
        <taxon>Bacteria</taxon>
        <taxon>Pseudomonadati</taxon>
        <taxon>Pseudomonadota</taxon>
        <taxon>Alphaproteobacteria</taxon>
        <taxon>Rhodobacterales</taxon>
        <taxon>Roseobacteraceae</taxon>
        <taxon>Litoreibacter</taxon>
    </lineage>
</organism>
<comment type="caution">
    <text evidence="1">The sequence shown here is derived from an EMBL/GenBank/DDBJ whole genome shotgun (WGS) entry which is preliminary data.</text>
</comment>
<proteinExistence type="predicted"/>
<protein>
    <submittedName>
        <fullName evidence="1">Uncharacterized protein</fullName>
    </submittedName>
</protein>
<evidence type="ECO:0000313" key="2">
    <source>
        <dbReference type="Proteomes" id="UP000243978"/>
    </source>
</evidence>
<gene>
    <name evidence="1" type="ORF">C8N43_2130</name>
</gene>